<evidence type="ECO:0000256" key="1">
    <source>
        <dbReference type="SAM" id="MobiDB-lite"/>
    </source>
</evidence>
<gene>
    <name evidence="2" type="primary">Vigan.01G532900</name>
    <name evidence="2" type="ORF">VIGAN_01532900</name>
</gene>
<protein>
    <submittedName>
        <fullName evidence="2">Uncharacterized protein</fullName>
    </submittedName>
</protein>
<dbReference type="Proteomes" id="UP000291084">
    <property type="component" value="Chromosome 1"/>
</dbReference>
<feature type="compositionally biased region" description="Acidic residues" evidence="1">
    <location>
        <begin position="1"/>
        <end position="10"/>
    </location>
</feature>
<dbReference type="EMBL" id="AP015034">
    <property type="protein sequence ID" value="BAT77232.1"/>
    <property type="molecule type" value="Genomic_DNA"/>
</dbReference>
<reference evidence="2 3" key="1">
    <citation type="journal article" date="2015" name="Sci. Rep.">
        <title>The power of single molecule real-time sequencing technology in the de novo assembly of a eukaryotic genome.</title>
        <authorList>
            <person name="Sakai H."/>
            <person name="Naito K."/>
            <person name="Ogiso-Tanaka E."/>
            <person name="Takahashi Y."/>
            <person name="Iseki K."/>
            <person name="Muto C."/>
            <person name="Satou K."/>
            <person name="Teruya K."/>
            <person name="Shiroma A."/>
            <person name="Shimoji M."/>
            <person name="Hirano T."/>
            <person name="Itoh T."/>
            <person name="Kaga A."/>
            <person name="Tomooka N."/>
        </authorList>
    </citation>
    <scope>NUCLEOTIDE SEQUENCE [LARGE SCALE GENOMIC DNA]</scope>
    <source>
        <strain evidence="3">cv. Shumari</strain>
    </source>
</reference>
<evidence type="ECO:0000313" key="3">
    <source>
        <dbReference type="Proteomes" id="UP000291084"/>
    </source>
</evidence>
<dbReference type="AlphaFoldDB" id="A0A0S3R9I9"/>
<name>A0A0S3R9I9_PHAAN</name>
<keyword evidence="3" id="KW-1185">Reference proteome</keyword>
<evidence type="ECO:0000313" key="2">
    <source>
        <dbReference type="EMBL" id="BAT77232.1"/>
    </source>
</evidence>
<accession>A0A0S3R9I9</accession>
<feature type="compositionally biased region" description="Gly residues" evidence="1">
    <location>
        <begin position="11"/>
        <end position="22"/>
    </location>
</feature>
<feature type="region of interest" description="Disordered" evidence="1">
    <location>
        <begin position="1"/>
        <end position="71"/>
    </location>
</feature>
<organism evidence="2 3">
    <name type="scientific">Vigna angularis var. angularis</name>
    <dbReference type="NCBI Taxonomy" id="157739"/>
    <lineage>
        <taxon>Eukaryota</taxon>
        <taxon>Viridiplantae</taxon>
        <taxon>Streptophyta</taxon>
        <taxon>Embryophyta</taxon>
        <taxon>Tracheophyta</taxon>
        <taxon>Spermatophyta</taxon>
        <taxon>Magnoliopsida</taxon>
        <taxon>eudicotyledons</taxon>
        <taxon>Gunneridae</taxon>
        <taxon>Pentapetalae</taxon>
        <taxon>rosids</taxon>
        <taxon>fabids</taxon>
        <taxon>Fabales</taxon>
        <taxon>Fabaceae</taxon>
        <taxon>Papilionoideae</taxon>
        <taxon>50 kb inversion clade</taxon>
        <taxon>NPAAA clade</taxon>
        <taxon>indigoferoid/millettioid clade</taxon>
        <taxon>Phaseoleae</taxon>
        <taxon>Vigna</taxon>
    </lineage>
</organism>
<feature type="compositionally biased region" description="Basic and acidic residues" evidence="1">
    <location>
        <begin position="36"/>
        <end position="48"/>
    </location>
</feature>
<sequence>MGLEEVEEGGGEVFGVGELGEGGGERSEVEEGGVEGGEKRVGEEEGKPRRCRCSGGDAARRATSPTICLMK</sequence>
<proteinExistence type="predicted"/>